<dbReference type="Proteomes" id="UP001523262">
    <property type="component" value="Unassembled WGS sequence"/>
</dbReference>
<name>A0ABT0WEF0_9BACI</name>
<feature type="coiled-coil region" evidence="1">
    <location>
        <begin position="21"/>
        <end position="48"/>
    </location>
</feature>
<gene>
    <name evidence="2" type="ORF">NDK43_17845</name>
</gene>
<keyword evidence="1" id="KW-0175">Coiled coil</keyword>
<evidence type="ECO:0000313" key="3">
    <source>
        <dbReference type="Proteomes" id="UP001523262"/>
    </source>
</evidence>
<reference evidence="2 3" key="1">
    <citation type="submission" date="2022-06" db="EMBL/GenBank/DDBJ databases">
        <authorList>
            <person name="Jeon C.O."/>
        </authorList>
    </citation>
    <scope>NUCLEOTIDE SEQUENCE [LARGE SCALE GENOMIC DNA]</scope>
    <source>
        <strain evidence="2 3">KCTC 13943</strain>
    </source>
</reference>
<proteinExistence type="predicted"/>
<keyword evidence="3" id="KW-1185">Reference proteome</keyword>
<protein>
    <submittedName>
        <fullName evidence="2">Uncharacterized protein</fullName>
    </submittedName>
</protein>
<comment type="caution">
    <text evidence="2">The sequence shown here is derived from an EMBL/GenBank/DDBJ whole genome shotgun (WGS) entry which is preliminary data.</text>
</comment>
<accession>A0ABT0WEF0</accession>
<sequence>MDVVDEFYHAIIFSFTSEEIVKILQELKIQKENQIVLLKEKIIKYEEKEGHMKLGINPYPPSKKFFPPVLQVIIRL</sequence>
<evidence type="ECO:0000313" key="2">
    <source>
        <dbReference type="EMBL" id="MCM2533889.1"/>
    </source>
</evidence>
<organism evidence="2 3">
    <name type="scientific">Neobacillus pocheonensis</name>
    <dbReference type="NCBI Taxonomy" id="363869"/>
    <lineage>
        <taxon>Bacteria</taxon>
        <taxon>Bacillati</taxon>
        <taxon>Bacillota</taxon>
        <taxon>Bacilli</taxon>
        <taxon>Bacillales</taxon>
        <taxon>Bacillaceae</taxon>
        <taxon>Neobacillus</taxon>
    </lineage>
</organism>
<evidence type="ECO:0000256" key="1">
    <source>
        <dbReference type="SAM" id="Coils"/>
    </source>
</evidence>
<dbReference type="EMBL" id="JAMQCR010000001">
    <property type="protein sequence ID" value="MCM2533889.1"/>
    <property type="molecule type" value="Genomic_DNA"/>
</dbReference>